<proteinExistence type="predicted"/>
<gene>
    <name evidence="2" type="ORF">BCY86_01610</name>
</gene>
<evidence type="ECO:0000313" key="2">
    <source>
        <dbReference type="EMBL" id="APR99518.1"/>
    </source>
</evidence>
<reference evidence="2 3" key="1">
    <citation type="submission" date="2016-08" db="EMBL/GenBank/DDBJ databases">
        <title>Identification and validation of antigenic proteins from Pajaroellobacter abortibovis using de-novo genome sequence assembly and reverse vaccinology.</title>
        <authorList>
            <person name="Welly B.T."/>
            <person name="Miller M.R."/>
            <person name="Stott J.L."/>
            <person name="Blanchard M.T."/>
            <person name="Islas-Trejo A.D."/>
            <person name="O'Rourke S.M."/>
            <person name="Young A.E."/>
            <person name="Medrano J.F."/>
            <person name="Van Eenennaam A.L."/>
        </authorList>
    </citation>
    <scope>NUCLEOTIDE SEQUENCE [LARGE SCALE GENOMIC DNA]</scope>
    <source>
        <strain evidence="2 3">BTF92-0548A/99-0131</strain>
    </source>
</reference>
<evidence type="ECO:0000313" key="3">
    <source>
        <dbReference type="Proteomes" id="UP000185544"/>
    </source>
</evidence>
<dbReference type="STRING" id="1882918.BCY86_01610"/>
<dbReference type="RefSeq" id="WP_075276165.1">
    <property type="nucleotide sequence ID" value="NZ_CP016908.1"/>
</dbReference>
<keyword evidence="3" id="KW-1185">Reference proteome</keyword>
<feature type="compositionally biased region" description="Basic and acidic residues" evidence="1">
    <location>
        <begin position="55"/>
        <end position="65"/>
    </location>
</feature>
<sequence>MAKIEEPVFLLGFALMLVSHSLFAAPQKKNRYAPPSPEPSVAASPQRAQQEDPSSEPKESDEKLVSRPSTGGMIQQATVARHLHETGKLWEAAAALSSVAKGETGDDERSRQLASFNLAKVLYELHFYQAAYNIFSSIADNPSHIKFKETLLWLAKLADDLPEPAGVAEQIGKYQQQELSRFNNPSQQEIYWKLRYYLGRYAYDRQQYEDAILLFDGVEQSSSYFARAQFFKGISNVQLKKSIPALGAFQHVVDEAGNQVELRDLAFLSMARTYYSASIYVDDKNVPTIDAQKLSAAIKYWNKVDVASEYWLDALFEESWAYFMAGDYARALGNIHTINAPYFPNAYYPEAKIIKAVIYFANCRYEDAASVVARFQEEYQPIYKELSEVLERFQGENQEENLYQFLKNVKENKVALSPKIKPIVELSLSDRQLLRHLNYINMLEEENKRLQAAPTSFRKTGANQEIQDAVQHARAAAVKKIGQLVVARYQRNLDELNEQIRNSSKIQIDVIAARRNQLDEETASMRVSADDSKRNIVKTDSEHEIWRFNGEYWRDELGFYRTTIPSQCGQ</sequence>
<dbReference type="KEGG" id="pabo:BCY86_01610"/>
<dbReference type="AlphaFoldDB" id="A0A1L6MVK9"/>
<dbReference type="Proteomes" id="UP000185544">
    <property type="component" value="Chromosome"/>
</dbReference>
<feature type="region of interest" description="Disordered" evidence="1">
    <location>
        <begin position="28"/>
        <end position="71"/>
    </location>
</feature>
<evidence type="ECO:0000256" key="1">
    <source>
        <dbReference type="SAM" id="MobiDB-lite"/>
    </source>
</evidence>
<organism evidence="2 3">
    <name type="scientific">Pajaroellobacter abortibovis</name>
    <dbReference type="NCBI Taxonomy" id="1882918"/>
    <lineage>
        <taxon>Bacteria</taxon>
        <taxon>Pseudomonadati</taxon>
        <taxon>Myxococcota</taxon>
        <taxon>Polyangia</taxon>
        <taxon>Polyangiales</taxon>
        <taxon>Polyangiaceae</taxon>
    </lineage>
</organism>
<dbReference type="OrthoDB" id="5482456at2"/>
<dbReference type="Gene3D" id="1.25.40.10">
    <property type="entry name" value="Tetratricopeptide repeat domain"/>
    <property type="match status" value="1"/>
</dbReference>
<dbReference type="InterPro" id="IPR011990">
    <property type="entry name" value="TPR-like_helical_dom_sf"/>
</dbReference>
<accession>A0A1L6MVK9</accession>
<protein>
    <submittedName>
        <fullName evidence="2">Uncharacterized protein</fullName>
    </submittedName>
</protein>
<name>A0A1L6MVK9_9BACT</name>
<dbReference type="SUPFAM" id="SSF48452">
    <property type="entry name" value="TPR-like"/>
    <property type="match status" value="2"/>
</dbReference>
<dbReference type="EMBL" id="CP016908">
    <property type="protein sequence ID" value="APR99518.1"/>
    <property type="molecule type" value="Genomic_DNA"/>
</dbReference>